<evidence type="ECO:0000313" key="2">
    <source>
        <dbReference type="EMBL" id="NNJ27302.1"/>
    </source>
</evidence>
<feature type="transmembrane region" description="Helical" evidence="1">
    <location>
        <begin position="65"/>
        <end position="85"/>
    </location>
</feature>
<keyword evidence="1" id="KW-0812">Transmembrane</keyword>
<reference evidence="2 3" key="1">
    <citation type="journal article" date="2020" name="Syst. Appl. Microbiol.">
        <title>Alienimonas chondri sp. nov., a novel planctomycete isolated from the biofilm of the red alga Chondrus crispus.</title>
        <authorList>
            <person name="Vitorino I."/>
            <person name="Albuquerque L."/>
            <person name="Wiegand S."/>
            <person name="Kallscheuer N."/>
            <person name="da Costa M.S."/>
            <person name="Lobo-da-Cunha A."/>
            <person name="Jogler C."/>
            <person name="Lage O.M."/>
        </authorList>
    </citation>
    <scope>NUCLEOTIDE SEQUENCE [LARGE SCALE GENOMIC DNA]</scope>
    <source>
        <strain evidence="2 3">LzC2</strain>
    </source>
</reference>
<feature type="transmembrane region" description="Helical" evidence="1">
    <location>
        <begin position="36"/>
        <end position="59"/>
    </location>
</feature>
<keyword evidence="1" id="KW-1133">Transmembrane helix</keyword>
<protein>
    <submittedName>
        <fullName evidence="2">Uncharacterized protein</fullName>
    </submittedName>
</protein>
<dbReference type="EMBL" id="WTPX01000138">
    <property type="protein sequence ID" value="NNJ27302.1"/>
    <property type="molecule type" value="Genomic_DNA"/>
</dbReference>
<gene>
    <name evidence="2" type="ORF">LzC2_34040</name>
</gene>
<name>A0ABX1VJ88_9PLAN</name>
<accession>A0ABX1VJ88</accession>
<organism evidence="2 3">
    <name type="scientific">Alienimonas chondri</name>
    <dbReference type="NCBI Taxonomy" id="2681879"/>
    <lineage>
        <taxon>Bacteria</taxon>
        <taxon>Pseudomonadati</taxon>
        <taxon>Planctomycetota</taxon>
        <taxon>Planctomycetia</taxon>
        <taxon>Planctomycetales</taxon>
        <taxon>Planctomycetaceae</taxon>
        <taxon>Alienimonas</taxon>
    </lineage>
</organism>
<comment type="caution">
    <text evidence="2">The sequence shown here is derived from an EMBL/GenBank/DDBJ whole genome shotgun (WGS) entry which is preliminary data.</text>
</comment>
<proteinExistence type="predicted"/>
<keyword evidence="1" id="KW-0472">Membrane</keyword>
<dbReference type="Proteomes" id="UP000609651">
    <property type="component" value="Unassembled WGS sequence"/>
</dbReference>
<sequence length="262" mass="28867">MRSGAAFRTIRVPFVSSRRAALPTPAEVRKQVTRDLIVSPWTLIPAALGGVALMIGVAGGGDPTWLIAGAGGFMAGGGMLATRWLTQLEDVTQNAWRKLVDAEKEDREEELDKLDRELQRDGDPSSQKLLRALRTIRQNLQQDEAAGKLGGAGGIVKDRAEEVFVACIAQLRHSLELDETARRLAGPARKELRDDRQAILKEVAETVRHLAKTVTEVREAPIKRREGNLSRLRAELDATMEVARRTEARLNELDSGPGRVRE</sequence>
<keyword evidence="3" id="KW-1185">Reference proteome</keyword>
<evidence type="ECO:0000313" key="3">
    <source>
        <dbReference type="Proteomes" id="UP000609651"/>
    </source>
</evidence>
<evidence type="ECO:0000256" key="1">
    <source>
        <dbReference type="SAM" id="Phobius"/>
    </source>
</evidence>